<dbReference type="Proteomes" id="UP001595075">
    <property type="component" value="Unassembled WGS sequence"/>
</dbReference>
<evidence type="ECO:0000256" key="1">
    <source>
        <dbReference type="SAM" id="Phobius"/>
    </source>
</evidence>
<name>A0ABR4CGW2_9HELO</name>
<proteinExistence type="predicted"/>
<evidence type="ECO:0000313" key="3">
    <source>
        <dbReference type="Proteomes" id="UP001595075"/>
    </source>
</evidence>
<accession>A0ABR4CGW2</accession>
<feature type="transmembrane region" description="Helical" evidence="1">
    <location>
        <begin position="65"/>
        <end position="81"/>
    </location>
</feature>
<keyword evidence="3" id="KW-1185">Reference proteome</keyword>
<keyword evidence="1" id="KW-0812">Transmembrane</keyword>
<evidence type="ECO:0000313" key="2">
    <source>
        <dbReference type="EMBL" id="KAL2069198.1"/>
    </source>
</evidence>
<reference evidence="2 3" key="1">
    <citation type="journal article" date="2024" name="Commun. Biol.">
        <title>Comparative genomic analysis of thermophilic fungi reveals convergent evolutionary adaptations and gene losses.</title>
        <authorList>
            <person name="Steindorff A.S."/>
            <person name="Aguilar-Pontes M.V."/>
            <person name="Robinson A.J."/>
            <person name="Andreopoulos B."/>
            <person name="LaButti K."/>
            <person name="Kuo A."/>
            <person name="Mondo S."/>
            <person name="Riley R."/>
            <person name="Otillar R."/>
            <person name="Haridas S."/>
            <person name="Lipzen A."/>
            <person name="Grimwood J."/>
            <person name="Schmutz J."/>
            <person name="Clum A."/>
            <person name="Reid I.D."/>
            <person name="Moisan M.C."/>
            <person name="Butler G."/>
            <person name="Nguyen T.T.M."/>
            <person name="Dewar K."/>
            <person name="Conant G."/>
            <person name="Drula E."/>
            <person name="Henrissat B."/>
            <person name="Hansel C."/>
            <person name="Singer S."/>
            <person name="Hutchinson M.I."/>
            <person name="de Vries R.P."/>
            <person name="Natvig D.O."/>
            <person name="Powell A.J."/>
            <person name="Tsang A."/>
            <person name="Grigoriev I.V."/>
        </authorList>
    </citation>
    <scope>NUCLEOTIDE SEQUENCE [LARGE SCALE GENOMIC DNA]</scope>
    <source>
        <strain evidence="2 3">CBS 494.80</strain>
    </source>
</reference>
<gene>
    <name evidence="2" type="ORF">VTL71DRAFT_15536</name>
</gene>
<protein>
    <submittedName>
        <fullName evidence="2">Uncharacterized protein</fullName>
    </submittedName>
</protein>
<organism evidence="2 3">
    <name type="scientific">Oculimacula yallundae</name>
    <dbReference type="NCBI Taxonomy" id="86028"/>
    <lineage>
        <taxon>Eukaryota</taxon>
        <taxon>Fungi</taxon>
        <taxon>Dikarya</taxon>
        <taxon>Ascomycota</taxon>
        <taxon>Pezizomycotina</taxon>
        <taxon>Leotiomycetes</taxon>
        <taxon>Helotiales</taxon>
        <taxon>Ploettnerulaceae</taxon>
        <taxon>Oculimacula</taxon>
    </lineage>
</organism>
<dbReference type="InterPro" id="IPR036514">
    <property type="entry name" value="SGNH_hydro_sf"/>
</dbReference>
<keyword evidence="1" id="KW-0472">Membrane</keyword>
<sequence length="557" mass="62239">MVYHSPYSTPESTPLAPEVVEATTPWSDVIIEDLRITIPFNTPSLLIRRYGFGSHKTRFRGWGKSLWLSLFVVAGLWLAFWKRQDSRYLGERIMAVDLPTLDGLQFFDATHPYIRYVGRWLATADQTHKDGSFPGVYFDFVLNGSTTVLISLHNREHQEQSSAKISRTTSSTLPFLPLTNSSNAAPISLLVRIDDEEYLVLPNATSLVSICPGNLNPLIRHEIRIIAPMVGGDAAETLQIEGIWIDEGGQLLPYQGGPIAGDPSSQQTKVTSPKRMLEIVTDLPGTMAGKDKRQISGTIRGILGGVMGWEYLLGEMFGSDHVTVGGDDMCLIPDCIGGRGSPAGLADVFFQSGPAGSEQFSHPWFFQEYTPDVIVMNVGSSDWDSFQIHTQEYNKTLWELSVGFEETYFTMIQAIRTLAYPKYSAATMDASRYIYSAQNAAGGVPIFIMRPFRGQLEQATHAVVDRLRNNGYKNVFWLDTSGWLNTEVDFDGRPEDQDFFLDEESPSKQWRLTERGNQRVAILLHMHVCRYLALEVDKCAFLPPEIYLGGALDHDAI</sequence>
<dbReference type="Gene3D" id="3.40.50.1110">
    <property type="entry name" value="SGNH hydrolase"/>
    <property type="match status" value="1"/>
</dbReference>
<comment type="caution">
    <text evidence="2">The sequence shown here is derived from an EMBL/GenBank/DDBJ whole genome shotgun (WGS) entry which is preliminary data.</text>
</comment>
<dbReference type="EMBL" id="JAZHXI010000008">
    <property type="protein sequence ID" value="KAL2069198.1"/>
    <property type="molecule type" value="Genomic_DNA"/>
</dbReference>
<keyword evidence="1" id="KW-1133">Transmembrane helix</keyword>